<dbReference type="EMBL" id="MDYM01000001">
    <property type="protein sequence ID" value="OQD70773.1"/>
    <property type="molecule type" value="Genomic_DNA"/>
</dbReference>
<reference evidence="3" key="1">
    <citation type="journal article" date="2017" name="Nat. Microbiol.">
        <title>Global analysis of biosynthetic gene clusters reveals vast potential of secondary metabolite production in Penicillium species.</title>
        <authorList>
            <person name="Nielsen J.C."/>
            <person name="Grijseels S."/>
            <person name="Prigent S."/>
            <person name="Ji B."/>
            <person name="Dainat J."/>
            <person name="Nielsen K.F."/>
            <person name="Frisvad J.C."/>
            <person name="Workman M."/>
            <person name="Nielsen J."/>
        </authorList>
    </citation>
    <scope>NUCLEOTIDE SEQUENCE [LARGE SCALE GENOMIC DNA]</scope>
    <source>
        <strain evidence="3">IBT 4502</strain>
    </source>
</reference>
<evidence type="ECO:0000313" key="2">
    <source>
        <dbReference type="EMBL" id="OQD70773.1"/>
    </source>
</evidence>
<dbReference type="PANTHER" id="PTHR43591">
    <property type="entry name" value="METHYLTRANSFERASE"/>
    <property type="match status" value="1"/>
</dbReference>
<evidence type="ECO:0008006" key="4">
    <source>
        <dbReference type="Google" id="ProtNLM"/>
    </source>
</evidence>
<accession>A0A1V6P1E9</accession>
<keyword evidence="3" id="KW-1185">Reference proteome</keyword>
<dbReference type="InterPro" id="IPR029063">
    <property type="entry name" value="SAM-dependent_MTases_sf"/>
</dbReference>
<evidence type="ECO:0000256" key="1">
    <source>
        <dbReference type="SAM" id="MobiDB-lite"/>
    </source>
</evidence>
<dbReference type="GO" id="GO:0008168">
    <property type="term" value="F:methyltransferase activity"/>
    <property type="evidence" value="ECO:0007669"/>
    <property type="project" value="TreeGrafter"/>
</dbReference>
<dbReference type="CDD" id="cd02440">
    <property type="entry name" value="AdoMet_MTases"/>
    <property type="match status" value="1"/>
</dbReference>
<protein>
    <recommendedName>
        <fullName evidence="4">Methyltransferase domain-containing protein</fullName>
    </recommendedName>
</protein>
<comment type="caution">
    <text evidence="2">The sequence shown here is derived from an EMBL/GenBank/DDBJ whole genome shotgun (WGS) entry which is preliminary data.</text>
</comment>
<feature type="region of interest" description="Disordered" evidence="1">
    <location>
        <begin position="1"/>
        <end position="20"/>
    </location>
</feature>
<name>A0A1V6P1E9_PENPO</name>
<proteinExistence type="predicted"/>
<sequence>MQQAHRVSTPVEPDSDTDDASLYTESLDNASYTTSVTSSVLDYQTVADIIHIMKENIFWYLILSTFNLYLRLMFKQPNDEREQDRLDLSHHIYLMLLKGELFQAPIKDPKRVLDLGTGTGLWAIEYADTNPNSQVIGIDLSAIQPSWVPPNCRFEIDDFEQPWSYSKPFDYIHGRELEGSIRDHDVLFKQAFDNLNPNGWFEMASFDVNTYSDDGTHLGATNFLLSIKHMHESSRMFGKDMQSSPSWKDRMKKAGFVNVREDVLKLPQSPWPKDPKLKELGRYHQLNMLEAMPIYTYALFSRVLGWTRAEIEGLLAGIRMELRDTSYHLYTKVRMVYGQKPGGPVSA</sequence>
<organism evidence="2 3">
    <name type="scientific">Penicillium polonicum</name>
    <dbReference type="NCBI Taxonomy" id="60169"/>
    <lineage>
        <taxon>Eukaryota</taxon>
        <taxon>Fungi</taxon>
        <taxon>Dikarya</taxon>
        <taxon>Ascomycota</taxon>
        <taxon>Pezizomycotina</taxon>
        <taxon>Eurotiomycetes</taxon>
        <taxon>Eurotiomycetidae</taxon>
        <taxon>Eurotiales</taxon>
        <taxon>Aspergillaceae</taxon>
        <taxon>Penicillium</taxon>
    </lineage>
</organism>
<dbReference type="STRING" id="60169.A0A1V6P1E9"/>
<dbReference type="PANTHER" id="PTHR43591:SF31">
    <property type="entry name" value="LAEA-LIKE, PUTATIVE (AFU_ORTHOLOGUE AFUA_8G01930)-RELATED"/>
    <property type="match status" value="1"/>
</dbReference>
<dbReference type="Proteomes" id="UP000191408">
    <property type="component" value="Unassembled WGS sequence"/>
</dbReference>
<dbReference type="Gene3D" id="3.40.50.150">
    <property type="entry name" value="Vaccinia Virus protein VP39"/>
    <property type="match status" value="1"/>
</dbReference>
<dbReference type="Pfam" id="PF13489">
    <property type="entry name" value="Methyltransf_23"/>
    <property type="match status" value="1"/>
</dbReference>
<dbReference type="OrthoDB" id="2013972at2759"/>
<gene>
    <name evidence="2" type="ORF">PENPOL_c001G01527</name>
</gene>
<evidence type="ECO:0000313" key="3">
    <source>
        <dbReference type="Proteomes" id="UP000191408"/>
    </source>
</evidence>
<dbReference type="AlphaFoldDB" id="A0A1V6P1E9"/>
<dbReference type="SUPFAM" id="SSF53335">
    <property type="entry name" value="S-adenosyl-L-methionine-dependent methyltransferases"/>
    <property type="match status" value="1"/>
</dbReference>